<name>A0A6A5SMI3_9PLEO</name>
<evidence type="ECO:0000313" key="2">
    <source>
        <dbReference type="EMBL" id="KAF1940900.1"/>
    </source>
</evidence>
<sequence length="52" mass="5848">MTLVTKTWPVALLSTCHLVYAEAAPLLKTKLDALREKERVHFIIDHGSLGIF</sequence>
<keyword evidence="3" id="KW-1185">Reference proteome</keyword>
<reference evidence="2" key="1">
    <citation type="journal article" date="2020" name="Stud. Mycol.">
        <title>101 Dothideomycetes genomes: a test case for predicting lifestyles and emergence of pathogens.</title>
        <authorList>
            <person name="Haridas S."/>
            <person name="Albert R."/>
            <person name="Binder M."/>
            <person name="Bloem J."/>
            <person name="Labutti K."/>
            <person name="Salamov A."/>
            <person name="Andreopoulos B."/>
            <person name="Baker S."/>
            <person name="Barry K."/>
            <person name="Bills G."/>
            <person name="Bluhm B."/>
            <person name="Cannon C."/>
            <person name="Castanera R."/>
            <person name="Culley D."/>
            <person name="Daum C."/>
            <person name="Ezra D."/>
            <person name="Gonzalez J."/>
            <person name="Henrissat B."/>
            <person name="Kuo A."/>
            <person name="Liang C."/>
            <person name="Lipzen A."/>
            <person name="Lutzoni F."/>
            <person name="Magnuson J."/>
            <person name="Mondo S."/>
            <person name="Nolan M."/>
            <person name="Ohm R."/>
            <person name="Pangilinan J."/>
            <person name="Park H.-J."/>
            <person name="Ramirez L."/>
            <person name="Alfaro M."/>
            <person name="Sun H."/>
            <person name="Tritt A."/>
            <person name="Yoshinaga Y."/>
            <person name="Zwiers L.-H."/>
            <person name="Turgeon B."/>
            <person name="Goodwin S."/>
            <person name="Spatafora J."/>
            <person name="Crous P."/>
            <person name="Grigoriev I."/>
        </authorList>
    </citation>
    <scope>NUCLEOTIDE SEQUENCE</scope>
    <source>
        <strain evidence="2">CBS 161.51</strain>
    </source>
</reference>
<feature type="chain" id="PRO_5025485150" evidence="1">
    <location>
        <begin position="24"/>
        <end position="52"/>
    </location>
</feature>
<evidence type="ECO:0000313" key="3">
    <source>
        <dbReference type="Proteomes" id="UP000800038"/>
    </source>
</evidence>
<keyword evidence="1" id="KW-0732">Signal</keyword>
<dbReference type="OrthoDB" id="5314997at2759"/>
<protein>
    <submittedName>
        <fullName evidence="2">Uncharacterized protein</fullName>
    </submittedName>
</protein>
<dbReference type="Proteomes" id="UP000800038">
    <property type="component" value="Unassembled WGS sequence"/>
</dbReference>
<evidence type="ECO:0000256" key="1">
    <source>
        <dbReference type="SAM" id="SignalP"/>
    </source>
</evidence>
<accession>A0A6A5SMI3</accession>
<feature type="signal peptide" evidence="1">
    <location>
        <begin position="1"/>
        <end position="23"/>
    </location>
</feature>
<organism evidence="2 3">
    <name type="scientific">Clathrospora elynae</name>
    <dbReference type="NCBI Taxonomy" id="706981"/>
    <lineage>
        <taxon>Eukaryota</taxon>
        <taxon>Fungi</taxon>
        <taxon>Dikarya</taxon>
        <taxon>Ascomycota</taxon>
        <taxon>Pezizomycotina</taxon>
        <taxon>Dothideomycetes</taxon>
        <taxon>Pleosporomycetidae</taxon>
        <taxon>Pleosporales</taxon>
        <taxon>Diademaceae</taxon>
        <taxon>Clathrospora</taxon>
    </lineage>
</organism>
<proteinExistence type="predicted"/>
<dbReference type="EMBL" id="ML976055">
    <property type="protein sequence ID" value="KAF1940900.1"/>
    <property type="molecule type" value="Genomic_DNA"/>
</dbReference>
<gene>
    <name evidence="2" type="ORF">EJ02DRAFT_455573</name>
</gene>
<dbReference type="AlphaFoldDB" id="A0A6A5SMI3"/>